<comment type="caution">
    <text evidence="1">The sequence shown here is derived from an EMBL/GenBank/DDBJ whole genome shotgun (WGS) entry which is preliminary data.</text>
</comment>
<dbReference type="AlphaFoldDB" id="A0A922MNE3"/>
<gene>
    <name evidence="1" type="ORF">HF086_017654</name>
</gene>
<dbReference type="Proteomes" id="UP000814243">
    <property type="component" value="Unassembled WGS sequence"/>
</dbReference>
<evidence type="ECO:0000313" key="1">
    <source>
        <dbReference type="EMBL" id="KAH9639660.1"/>
    </source>
</evidence>
<accession>A0A922MNE3</accession>
<organism evidence="1 2">
    <name type="scientific">Spodoptera exigua</name>
    <name type="common">Beet armyworm</name>
    <name type="synonym">Noctua fulgens</name>
    <dbReference type="NCBI Taxonomy" id="7107"/>
    <lineage>
        <taxon>Eukaryota</taxon>
        <taxon>Metazoa</taxon>
        <taxon>Ecdysozoa</taxon>
        <taxon>Arthropoda</taxon>
        <taxon>Hexapoda</taxon>
        <taxon>Insecta</taxon>
        <taxon>Pterygota</taxon>
        <taxon>Neoptera</taxon>
        <taxon>Endopterygota</taxon>
        <taxon>Lepidoptera</taxon>
        <taxon>Glossata</taxon>
        <taxon>Ditrysia</taxon>
        <taxon>Noctuoidea</taxon>
        <taxon>Noctuidae</taxon>
        <taxon>Amphipyrinae</taxon>
        <taxon>Spodoptera</taxon>
    </lineage>
</organism>
<protein>
    <submittedName>
        <fullName evidence="1">Uncharacterized protein</fullName>
    </submittedName>
</protein>
<sequence>MTRCLKEALNVISEKTDHETVVDVVVLLKAGIAERLKGIEQSGTFSLWTYMDPRFKTQPFADQNEALKTRDRVWPLVAEIIGKEQANEYIPERIHEPQLNDDISPWAIFDKLLGQPTRHTAIPSHQGGRHVLIR</sequence>
<proteinExistence type="predicted"/>
<reference evidence="1" key="1">
    <citation type="journal article" date="2021" name="G3 (Bethesda)">
        <title>Genome and transcriptome analysis of the beet armyworm Spodoptera exigua reveals targets for pest control. .</title>
        <authorList>
            <person name="Simon S."/>
            <person name="Breeschoten T."/>
            <person name="Jansen H.J."/>
            <person name="Dirks R.P."/>
            <person name="Schranz M.E."/>
            <person name="Ros V.I.D."/>
        </authorList>
    </citation>
    <scope>NUCLEOTIDE SEQUENCE</scope>
    <source>
        <strain evidence="1">TB_SE_WUR_2020</strain>
    </source>
</reference>
<dbReference type="EMBL" id="JACEFF010000319">
    <property type="protein sequence ID" value="KAH9639660.1"/>
    <property type="molecule type" value="Genomic_DNA"/>
</dbReference>
<name>A0A922MNE3_SPOEX</name>
<evidence type="ECO:0000313" key="2">
    <source>
        <dbReference type="Proteomes" id="UP000814243"/>
    </source>
</evidence>